<keyword evidence="4" id="KW-0255">Endonuclease</keyword>
<dbReference type="GO" id="GO:0015074">
    <property type="term" value="P:DNA integration"/>
    <property type="evidence" value="ECO:0007669"/>
    <property type="project" value="InterPro"/>
</dbReference>
<keyword evidence="5" id="KW-0378">Hydrolase</keyword>
<dbReference type="InterPro" id="IPR001584">
    <property type="entry name" value="Integrase_cat-core"/>
</dbReference>
<dbReference type="Pfam" id="PF17917">
    <property type="entry name" value="RT_RNaseH"/>
    <property type="match status" value="1"/>
</dbReference>
<dbReference type="InterPro" id="IPR043502">
    <property type="entry name" value="DNA/RNA_pol_sf"/>
</dbReference>
<dbReference type="Gene3D" id="3.30.70.270">
    <property type="match status" value="1"/>
</dbReference>
<evidence type="ECO:0000256" key="4">
    <source>
        <dbReference type="ARBA" id="ARBA00022759"/>
    </source>
</evidence>
<dbReference type="GO" id="GO:0003676">
    <property type="term" value="F:nucleic acid binding"/>
    <property type="evidence" value="ECO:0007669"/>
    <property type="project" value="InterPro"/>
</dbReference>
<evidence type="ECO:0000256" key="3">
    <source>
        <dbReference type="ARBA" id="ARBA00022722"/>
    </source>
</evidence>
<dbReference type="PANTHER" id="PTHR37984:SF5">
    <property type="entry name" value="PROTEIN NYNRIN-LIKE"/>
    <property type="match status" value="1"/>
</dbReference>
<dbReference type="InterPro" id="IPR036397">
    <property type="entry name" value="RNaseH_sf"/>
</dbReference>
<dbReference type="PANTHER" id="PTHR37984">
    <property type="entry name" value="PROTEIN CBG26694"/>
    <property type="match status" value="1"/>
</dbReference>
<keyword evidence="3" id="KW-0540">Nuclease</keyword>
<dbReference type="Gene3D" id="3.30.420.10">
    <property type="entry name" value="Ribonuclease H-like superfamily/Ribonuclease H"/>
    <property type="match status" value="1"/>
</dbReference>
<evidence type="ECO:0000256" key="1">
    <source>
        <dbReference type="ARBA" id="ARBA00022679"/>
    </source>
</evidence>
<evidence type="ECO:0000256" key="6">
    <source>
        <dbReference type="ARBA" id="ARBA00022918"/>
    </source>
</evidence>
<dbReference type="InterPro" id="IPR050951">
    <property type="entry name" value="Retrovirus_Pol_polyprotein"/>
</dbReference>
<comment type="caution">
    <text evidence="8">The sequence shown here is derived from an EMBL/GenBank/DDBJ whole genome shotgun (WGS) entry which is preliminary data.</text>
</comment>
<dbReference type="PROSITE" id="PS50994">
    <property type="entry name" value="INTEGRASE"/>
    <property type="match status" value="1"/>
</dbReference>
<dbReference type="GO" id="GO:0003964">
    <property type="term" value="F:RNA-directed DNA polymerase activity"/>
    <property type="evidence" value="ECO:0007669"/>
    <property type="project" value="UniProtKB-KW"/>
</dbReference>
<proteinExistence type="predicted"/>
<keyword evidence="1" id="KW-0808">Transferase</keyword>
<feature type="domain" description="Integrase catalytic" evidence="7">
    <location>
        <begin position="316"/>
        <end position="417"/>
    </location>
</feature>
<dbReference type="InterPro" id="IPR012337">
    <property type="entry name" value="RNaseH-like_sf"/>
</dbReference>
<keyword evidence="6" id="KW-0695">RNA-directed DNA polymerase</keyword>
<dbReference type="SUPFAM" id="SSF56672">
    <property type="entry name" value="DNA/RNA polymerases"/>
    <property type="match status" value="1"/>
</dbReference>
<sequence>MDPIVKETNYVPIILGRPFLDTSNASLNCRNGLIQLTFGNMTLELNIFYMSKKPITSEEEEGPEEVCIIDALVEEHCNKKIQEKLNESLGDLEEGLPEPSDLLAALQDSPWVSPTQVVPKKSGITVVQNEKGEEVATRLTSGHPFYCFLDGYSGYFQIEIDVEDQEKTTFTCPFWSICLQKNAFWFMQCTCNIPTMTWCSIGRNAILWYNKGIVLGHIISEKDIEVDKAKLELIVKLPSPTTIKGVRQFLGHAGFYRGSFIMVFTDHSALKYLLTKQDAKARLIRWILLLQEFNLQIRDKKGVKNVVVDHLSRLAIAHNSHVLPINDDFPEESLMLLEILLDYVSKWVEAIPCKHNDHRVVLKFLKENIFSRFRVPKAIISDWGTHFCNKSFETHLAKFRVKHKVATPYHPQTSGTTYKTILGMSPYRLVYGKACHLPVEVEYKAWWAIKKVNIDLTRAGARKCLDLNEMEELRNDAYINSKVAKQRMKRWP</sequence>
<dbReference type="SUPFAM" id="SSF53098">
    <property type="entry name" value="Ribonuclease H-like"/>
    <property type="match status" value="1"/>
</dbReference>
<dbReference type="EMBL" id="QGNW01000059">
    <property type="protein sequence ID" value="RVX04764.1"/>
    <property type="molecule type" value="Genomic_DNA"/>
</dbReference>
<dbReference type="InterPro" id="IPR043128">
    <property type="entry name" value="Rev_trsase/Diguanyl_cyclase"/>
</dbReference>
<reference evidence="8 9" key="1">
    <citation type="journal article" date="2018" name="PLoS Genet.">
        <title>Population sequencing reveals clonal diversity and ancestral inbreeding in the grapevine cultivar Chardonnay.</title>
        <authorList>
            <person name="Roach M.J."/>
            <person name="Johnson D.L."/>
            <person name="Bohlmann J."/>
            <person name="van Vuuren H.J."/>
            <person name="Jones S.J."/>
            <person name="Pretorius I.S."/>
            <person name="Schmidt S.A."/>
            <person name="Borneman A.R."/>
        </authorList>
    </citation>
    <scope>NUCLEOTIDE SEQUENCE [LARGE SCALE GENOMIC DNA]</scope>
    <source>
        <strain evidence="9">cv. Chardonnay</strain>
        <tissue evidence="8">Leaf</tissue>
    </source>
</reference>
<name>A0A438J737_VITVI</name>
<evidence type="ECO:0000256" key="2">
    <source>
        <dbReference type="ARBA" id="ARBA00022695"/>
    </source>
</evidence>
<accession>A0A438J737</accession>
<dbReference type="AlphaFoldDB" id="A0A438J737"/>
<evidence type="ECO:0000256" key="5">
    <source>
        <dbReference type="ARBA" id="ARBA00022801"/>
    </source>
</evidence>
<gene>
    <name evidence="8" type="ORF">CK203_025037</name>
</gene>
<protein>
    <recommendedName>
        <fullName evidence="7">Integrase catalytic domain-containing protein</fullName>
    </recommendedName>
</protein>
<dbReference type="InterPro" id="IPR041373">
    <property type="entry name" value="RT_RNaseH"/>
</dbReference>
<dbReference type="GO" id="GO:0016787">
    <property type="term" value="F:hydrolase activity"/>
    <property type="evidence" value="ECO:0007669"/>
    <property type="project" value="UniProtKB-KW"/>
</dbReference>
<evidence type="ECO:0000259" key="7">
    <source>
        <dbReference type="PROSITE" id="PS50994"/>
    </source>
</evidence>
<dbReference type="Pfam" id="PF00665">
    <property type="entry name" value="rve"/>
    <property type="match status" value="1"/>
</dbReference>
<evidence type="ECO:0000313" key="8">
    <source>
        <dbReference type="EMBL" id="RVX04764.1"/>
    </source>
</evidence>
<dbReference type="Proteomes" id="UP000288805">
    <property type="component" value="Unassembled WGS sequence"/>
</dbReference>
<organism evidence="8 9">
    <name type="scientific">Vitis vinifera</name>
    <name type="common">Grape</name>
    <dbReference type="NCBI Taxonomy" id="29760"/>
    <lineage>
        <taxon>Eukaryota</taxon>
        <taxon>Viridiplantae</taxon>
        <taxon>Streptophyta</taxon>
        <taxon>Embryophyta</taxon>
        <taxon>Tracheophyta</taxon>
        <taxon>Spermatophyta</taxon>
        <taxon>Magnoliopsida</taxon>
        <taxon>eudicotyledons</taxon>
        <taxon>Gunneridae</taxon>
        <taxon>Pentapetalae</taxon>
        <taxon>rosids</taxon>
        <taxon>Vitales</taxon>
        <taxon>Vitaceae</taxon>
        <taxon>Viteae</taxon>
        <taxon>Vitis</taxon>
    </lineage>
</organism>
<evidence type="ECO:0000313" key="9">
    <source>
        <dbReference type="Proteomes" id="UP000288805"/>
    </source>
</evidence>
<keyword evidence="2" id="KW-0548">Nucleotidyltransferase</keyword>
<dbReference type="GO" id="GO:0004519">
    <property type="term" value="F:endonuclease activity"/>
    <property type="evidence" value="ECO:0007669"/>
    <property type="project" value="UniProtKB-KW"/>
</dbReference>
<dbReference type="Gene3D" id="3.10.10.10">
    <property type="entry name" value="HIV Type 1 Reverse Transcriptase, subunit A, domain 1"/>
    <property type="match status" value="1"/>
</dbReference>